<comment type="subcellular location">
    <subcellularLocation>
        <location evidence="1">Cell membrane</location>
        <topology evidence="1">Lipid-anchor</topology>
        <topology evidence="1">GPI-anchor</topology>
    </subcellularLocation>
</comment>
<dbReference type="PANTHER" id="PTHR31428">
    <property type="entry name" value="RGM DOMAIN FAMILY MEMBER DRAG-1"/>
    <property type="match status" value="1"/>
</dbReference>
<evidence type="ECO:0000256" key="8">
    <source>
        <dbReference type="ARBA" id="ARBA00023288"/>
    </source>
</evidence>
<keyword evidence="5" id="KW-0732">Signal</keyword>
<evidence type="ECO:0000313" key="13">
    <source>
        <dbReference type="RefSeq" id="XP_005105362.1"/>
    </source>
</evidence>
<proteinExistence type="inferred from homology"/>
<keyword evidence="7" id="KW-0325">Glycoprotein</keyword>
<evidence type="ECO:0000256" key="4">
    <source>
        <dbReference type="ARBA" id="ARBA00022622"/>
    </source>
</evidence>
<evidence type="ECO:0000256" key="6">
    <source>
        <dbReference type="ARBA" id="ARBA00023136"/>
    </source>
</evidence>
<keyword evidence="12" id="KW-1185">Reference proteome</keyword>
<accession>A0ABM0JZR2</accession>
<evidence type="ECO:0000256" key="2">
    <source>
        <dbReference type="ARBA" id="ARBA00005321"/>
    </source>
</evidence>
<feature type="region of interest" description="Disordered" evidence="9">
    <location>
        <begin position="356"/>
        <end position="386"/>
    </location>
</feature>
<dbReference type="GeneID" id="101864412"/>
<evidence type="ECO:0000259" key="11">
    <source>
        <dbReference type="Pfam" id="PF06535"/>
    </source>
</evidence>
<evidence type="ECO:0000256" key="7">
    <source>
        <dbReference type="ARBA" id="ARBA00023180"/>
    </source>
</evidence>
<comment type="similarity">
    <text evidence="2">Belongs to the repulsive guidance molecule (RGM) family.</text>
</comment>
<feature type="compositionally biased region" description="Low complexity" evidence="9">
    <location>
        <begin position="359"/>
        <end position="381"/>
    </location>
</feature>
<evidence type="ECO:0000256" key="5">
    <source>
        <dbReference type="ARBA" id="ARBA00022729"/>
    </source>
</evidence>
<name>A0ABM0JZR2_APLCA</name>
<keyword evidence="4" id="KW-0336">GPI-anchor</keyword>
<keyword evidence="6" id="KW-0472">Membrane</keyword>
<keyword evidence="3" id="KW-1003">Cell membrane</keyword>
<evidence type="ECO:0000256" key="9">
    <source>
        <dbReference type="SAM" id="MobiDB-lite"/>
    </source>
</evidence>
<feature type="domain" description="Repulsive guidance molecule N-terminal" evidence="11">
    <location>
        <begin position="73"/>
        <end position="142"/>
    </location>
</feature>
<sequence>MAYGALCFTVHREKASQSSRAAKGPPSLAAWKGMGPCGYHKPRSLATISIGYLLILLGALFMSVESFPQGEDCHVERCSDEYESARQDLGIDGPGPHDNTLMCTVLRTYRHCMITTPGCQGEISYYSLRSIVRRLMDEHNCTTVGQTVEPSETKPRPPMVPAICLYKGKPVYRHCSLFGDPHIRTFYEEAQTCKVKGAWPLVNNDYLIVQVTNDPVEGNTDATATSKLTVIVKGNPECTSANFQTYQAQSNSLPGTFENGHVTYGPYGSLELIEVEPGRHVEIHIRYIETVVIVRQIGRYFTFSIKMPEELVNKTAGLPGDVSNDLDLCVRGCPLSEQINYQEYLAKRRFARPSQTRTSVSSSSSSSSSLSDSSDAKYSSDGNSPGEPLVSRAYAEKVCRASKLVDFYFDSCVFDLMATGDENFTLSALSSLQDVVKFHPSAARTMDNRTTLDLYDKQYGNGASGLLWSSSQRCGYCRTGVCFGCQRQQWTLFLLCLTLLITAVCSR</sequence>
<dbReference type="Pfam" id="PF06535">
    <property type="entry name" value="RGM_N"/>
    <property type="match status" value="1"/>
</dbReference>
<evidence type="ECO:0000256" key="3">
    <source>
        <dbReference type="ARBA" id="ARBA00022475"/>
    </source>
</evidence>
<organism evidence="12 13">
    <name type="scientific">Aplysia californica</name>
    <name type="common">California sea hare</name>
    <dbReference type="NCBI Taxonomy" id="6500"/>
    <lineage>
        <taxon>Eukaryota</taxon>
        <taxon>Metazoa</taxon>
        <taxon>Spiralia</taxon>
        <taxon>Lophotrochozoa</taxon>
        <taxon>Mollusca</taxon>
        <taxon>Gastropoda</taxon>
        <taxon>Heterobranchia</taxon>
        <taxon>Euthyneura</taxon>
        <taxon>Tectipleura</taxon>
        <taxon>Aplysiida</taxon>
        <taxon>Aplysioidea</taxon>
        <taxon>Aplysiidae</taxon>
        <taxon>Aplysia</taxon>
    </lineage>
</organism>
<evidence type="ECO:0000313" key="12">
    <source>
        <dbReference type="Proteomes" id="UP000694888"/>
    </source>
</evidence>
<dbReference type="RefSeq" id="XP_005105362.1">
    <property type="nucleotide sequence ID" value="XM_005105305.3"/>
</dbReference>
<dbReference type="Gene3D" id="3.40.1000.10">
    <property type="entry name" value="Mog1/PsbP, alpha/beta/alpha sandwich"/>
    <property type="match status" value="1"/>
</dbReference>
<gene>
    <name evidence="13" type="primary">LOC101864412</name>
</gene>
<dbReference type="Pfam" id="PF06534">
    <property type="entry name" value="RGM_C"/>
    <property type="match status" value="1"/>
</dbReference>
<dbReference type="InterPro" id="IPR009496">
    <property type="entry name" value="RGM_C"/>
</dbReference>
<reference evidence="13" key="1">
    <citation type="submission" date="2025-08" db="UniProtKB">
        <authorList>
            <consortium name="RefSeq"/>
        </authorList>
    </citation>
    <scope>IDENTIFICATION</scope>
</reference>
<dbReference type="InterPro" id="IPR040287">
    <property type="entry name" value="RGM"/>
</dbReference>
<evidence type="ECO:0000259" key="10">
    <source>
        <dbReference type="Pfam" id="PF06534"/>
    </source>
</evidence>
<dbReference type="InterPro" id="IPR010536">
    <property type="entry name" value="RGM_N"/>
</dbReference>
<dbReference type="PANTHER" id="PTHR31428:SF6">
    <property type="entry name" value="REPULSIVE GUIDANCE MOLECULE B HOMOLOG DRAG-1"/>
    <property type="match status" value="1"/>
</dbReference>
<feature type="domain" description="Repulsive guidance molecule C-terminal" evidence="10">
    <location>
        <begin position="172"/>
        <end position="440"/>
    </location>
</feature>
<keyword evidence="8" id="KW-0449">Lipoprotein</keyword>
<dbReference type="Proteomes" id="UP000694888">
    <property type="component" value="Unplaced"/>
</dbReference>
<protein>
    <submittedName>
        <fullName evidence="13">Repulsive guidance molecule A isoform X1</fullName>
    </submittedName>
</protein>
<evidence type="ECO:0000256" key="1">
    <source>
        <dbReference type="ARBA" id="ARBA00004609"/>
    </source>
</evidence>